<reference evidence="1" key="1">
    <citation type="submission" date="2019-06" db="EMBL/GenBank/DDBJ databases">
        <authorList>
            <person name="Zheng W."/>
        </authorList>
    </citation>
    <scope>NUCLEOTIDE SEQUENCE</scope>
    <source>
        <strain evidence="1">QDHG01</strain>
    </source>
</reference>
<dbReference type="Proteomes" id="UP000785679">
    <property type="component" value="Unassembled WGS sequence"/>
</dbReference>
<protein>
    <submittedName>
        <fullName evidence="1">Uncharacterized protein</fullName>
    </submittedName>
</protein>
<organism evidence="1 2">
    <name type="scientific">Halteria grandinella</name>
    <dbReference type="NCBI Taxonomy" id="5974"/>
    <lineage>
        <taxon>Eukaryota</taxon>
        <taxon>Sar</taxon>
        <taxon>Alveolata</taxon>
        <taxon>Ciliophora</taxon>
        <taxon>Intramacronucleata</taxon>
        <taxon>Spirotrichea</taxon>
        <taxon>Stichotrichia</taxon>
        <taxon>Sporadotrichida</taxon>
        <taxon>Halteriidae</taxon>
        <taxon>Halteria</taxon>
    </lineage>
</organism>
<keyword evidence="2" id="KW-1185">Reference proteome</keyword>
<name>A0A8J8NE53_HALGN</name>
<dbReference type="EMBL" id="RRYP01019850">
    <property type="protein sequence ID" value="TNV73119.1"/>
    <property type="molecule type" value="Genomic_DNA"/>
</dbReference>
<dbReference type="AlphaFoldDB" id="A0A8J8NE53"/>
<comment type="caution">
    <text evidence="1">The sequence shown here is derived from an EMBL/GenBank/DDBJ whole genome shotgun (WGS) entry which is preliminary data.</text>
</comment>
<proteinExistence type="predicted"/>
<accession>A0A8J8NE53</accession>
<evidence type="ECO:0000313" key="2">
    <source>
        <dbReference type="Proteomes" id="UP000785679"/>
    </source>
</evidence>
<gene>
    <name evidence="1" type="ORF">FGO68_gene5120</name>
</gene>
<sequence length="237" mass="27558">MFSSNRASYSNVISTRRFGYCFLTSSNNSIYLPLQFSIYNPIAQCNQLRKPCIQEQVVFIDQFQGLEKYSLNTVQVQGIFKFSNFSLYSSFLHESTKRCLTLQTQLTFKRILSRILNSNYSMLLNIKWLSEISLEMQCQPKLTLEKLKNIFSNLSNTGLRQSKGKLTLVFINIVTLIFQHLTSTFLKGTVSFNRLQDILNSIVRSIPFYEFASIFFNYFSKVQIRPSRSGKQFKVNL</sequence>
<evidence type="ECO:0000313" key="1">
    <source>
        <dbReference type="EMBL" id="TNV73119.1"/>
    </source>
</evidence>